<gene>
    <name evidence="8" type="ORF">SAMN02745729_11019</name>
</gene>
<evidence type="ECO:0000256" key="7">
    <source>
        <dbReference type="SAM" id="Phobius"/>
    </source>
</evidence>
<keyword evidence="4 7" id="KW-0812">Transmembrane</keyword>
<dbReference type="InterPro" id="IPR001123">
    <property type="entry name" value="LeuE-type"/>
</dbReference>
<comment type="subcellular location">
    <subcellularLocation>
        <location evidence="1">Cell membrane</location>
        <topology evidence="1">Multi-pass membrane protein</topology>
    </subcellularLocation>
</comment>
<protein>
    <submittedName>
        <fullName evidence="8">Threonine/homoserine/homoserine lactone efflux protein</fullName>
    </submittedName>
</protein>
<keyword evidence="9" id="KW-1185">Reference proteome</keyword>
<dbReference type="Proteomes" id="UP000242469">
    <property type="component" value="Unassembled WGS sequence"/>
</dbReference>
<accession>A0A1H4F321</accession>
<name>A0A1H4F321_9GAMM</name>
<dbReference type="AlphaFoldDB" id="A0A1H4F321"/>
<evidence type="ECO:0000256" key="1">
    <source>
        <dbReference type="ARBA" id="ARBA00004651"/>
    </source>
</evidence>
<comment type="similarity">
    <text evidence="2">Belongs to the Rht family.</text>
</comment>
<evidence type="ECO:0000256" key="5">
    <source>
        <dbReference type="ARBA" id="ARBA00022989"/>
    </source>
</evidence>
<reference evidence="9" key="1">
    <citation type="submission" date="2016-10" db="EMBL/GenBank/DDBJ databases">
        <authorList>
            <person name="Varghese N."/>
            <person name="Submissions S."/>
        </authorList>
    </citation>
    <scope>NUCLEOTIDE SEQUENCE [LARGE SCALE GENOMIC DNA]</scope>
    <source>
        <strain evidence="9">DSM 11526</strain>
    </source>
</reference>
<evidence type="ECO:0000313" key="8">
    <source>
        <dbReference type="EMBL" id="SEA91714.1"/>
    </source>
</evidence>
<dbReference type="GO" id="GO:0042970">
    <property type="term" value="F:homoserine transmembrane transporter activity"/>
    <property type="evidence" value="ECO:0007669"/>
    <property type="project" value="TreeGrafter"/>
</dbReference>
<evidence type="ECO:0000256" key="3">
    <source>
        <dbReference type="ARBA" id="ARBA00022475"/>
    </source>
</evidence>
<evidence type="ECO:0000313" key="9">
    <source>
        <dbReference type="Proteomes" id="UP000242469"/>
    </source>
</evidence>
<dbReference type="GO" id="GO:0005886">
    <property type="term" value="C:plasma membrane"/>
    <property type="evidence" value="ECO:0007669"/>
    <property type="project" value="UniProtKB-SubCell"/>
</dbReference>
<evidence type="ECO:0000256" key="2">
    <source>
        <dbReference type="ARBA" id="ARBA00007928"/>
    </source>
</evidence>
<keyword evidence="3" id="KW-1003">Cell membrane</keyword>
<dbReference type="PIRSF" id="PIRSF006324">
    <property type="entry name" value="LeuE"/>
    <property type="match status" value="1"/>
</dbReference>
<keyword evidence="6 7" id="KW-0472">Membrane</keyword>
<keyword evidence="5 7" id="KW-1133">Transmembrane helix</keyword>
<proteinExistence type="inferred from homology"/>
<evidence type="ECO:0000256" key="4">
    <source>
        <dbReference type="ARBA" id="ARBA00022692"/>
    </source>
</evidence>
<dbReference type="PANTHER" id="PTHR30086">
    <property type="entry name" value="ARGININE EXPORTER PROTEIN ARGO"/>
    <property type="match status" value="1"/>
</dbReference>
<feature type="transmembrane region" description="Helical" evidence="7">
    <location>
        <begin position="64"/>
        <end position="85"/>
    </location>
</feature>
<evidence type="ECO:0000256" key="6">
    <source>
        <dbReference type="ARBA" id="ARBA00023136"/>
    </source>
</evidence>
<feature type="transmembrane region" description="Helical" evidence="7">
    <location>
        <begin position="190"/>
        <end position="209"/>
    </location>
</feature>
<feature type="transmembrane region" description="Helical" evidence="7">
    <location>
        <begin position="119"/>
        <end position="140"/>
    </location>
</feature>
<dbReference type="PANTHER" id="PTHR30086:SF14">
    <property type="entry name" value="HOMOSERINE_HOMOSERINE LACTONE EFFLUX PROTEIN"/>
    <property type="match status" value="1"/>
</dbReference>
<feature type="transmembrane region" description="Helical" evidence="7">
    <location>
        <begin position="39"/>
        <end position="58"/>
    </location>
</feature>
<sequence>MDISNILLFLSIAFIATITPGPAILLATSHSLAYGVKRSVFTILGNITGLFIMSAMSVAGLSAIILGSALLFSVVKFVGAIYLIYLGIKLWRNGFATVKSSGSVTLQNASRMKLYSSGLAVALSNPKAIAFTTALFPQFIAHDQPVLFQFSILVGTFMLLSFCCILGYAYAIHTTQKRYLESRHNYLGKVLGGAFVASGIALACTSHRAV</sequence>
<feature type="transmembrane region" description="Helical" evidence="7">
    <location>
        <begin position="146"/>
        <end position="170"/>
    </location>
</feature>
<dbReference type="RefSeq" id="WP_091826922.1">
    <property type="nucleotide sequence ID" value="NZ_FNRJ01000010.1"/>
</dbReference>
<feature type="transmembrane region" description="Helical" evidence="7">
    <location>
        <begin position="6"/>
        <end position="27"/>
    </location>
</feature>
<dbReference type="OrthoDB" id="9804822at2"/>
<dbReference type="EMBL" id="FNRJ01000010">
    <property type="protein sequence ID" value="SEA91714.1"/>
    <property type="molecule type" value="Genomic_DNA"/>
</dbReference>
<dbReference type="Pfam" id="PF01810">
    <property type="entry name" value="LysE"/>
    <property type="match status" value="1"/>
</dbReference>
<organism evidence="8 9">
    <name type="scientific">Marinobacterium iners DSM 11526</name>
    <dbReference type="NCBI Taxonomy" id="1122198"/>
    <lineage>
        <taxon>Bacteria</taxon>
        <taxon>Pseudomonadati</taxon>
        <taxon>Pseudomonadota</taxon>
        <taxon>Gammaproteobacteria</taxon>
        <taxon>Oceanospirillales</taxon>
        <taxon>Oceanospirillaceae</taxon>
        <taxon>Marinobacterium</taxon>
    </lineage>
</organism>
<dbReference type="STRING" id="1122198.SAMN02745729_11019"/>